<dbReference type="EMBL" id="QYUM01000002">
    <property type="protein sequence ID" value="RJF93491.1"/>
    <property type="molecule type" value="Genomic_DNA"/>
</dbReference>
<protein>
    <recommendedName>
        <fullName evidence="3">Peptidase C39-like domain-containing protein</fullName>
    </recommendedName>
</protein>
<dbReference type="InterPro" id="IPR022118">
    <property type="entry name" value="Peptidase_C70_AvrRpt2"/>
</dbReference>
<proteinExistence type="predicted"/>
<sequence length="178" mass="19382">MAIGVQRRIPLPNLRLPGTLSPPGASVVPYVSQSETNWCWAACGEMIMQPRGIGQTQCSLASAQFALTCCPSPGAPNGCNKGCWPDLCYPSHGLPTKRTTSQLSQPFVSSELAKGRPVQVCYQWAGSRSTHVALIVDEYPNGDFEVHDPWSGYGRGRRQFSQIQAAYGLGTWIQSFTF</sequence>
<accession>A0A418WQK2</accession>
<dbReference type="Pfam" id="PF12385">
    <property type="entry name" value="Peptidase_C70"/>
    <property type="match status" value="1"/>
</dbReference>
<evidence type="ECO:0000313" key="2">
    <source>
        <dbReference type="Proteomes" id="UP000286100"/>
    </source>
</evidence>
<comment type="caution">
    <text evidence="1">The sequence shown here is derived from an EMBL/GenBank/DDBJ whole genome shotgun (WGS) entry which is preliminary data.</text>
</comment>
<organism evidence="1 2">
    <name type="scientific">Sphingomonas cavernae</name>
    <dbReference type="NCBI Taxonomy" id="2320861"/>
    <lineage>
        <taxon>Bacteria</taxon>
        <taxon>Pseudomonadati</taxon>
        <taxon>Pseudomonadota</taxon>
        <taxon>Alphaproteobacteria</taxon>
        <taxon>Sphingomonadales</taxon>
        <taxon>Sphingomonadaceae</taxon>
        <taxon>Sphingomonas</taxon>
    </lineage>
</organism>
<dbReference type="AlphaFoldDB" id="A0A418WQK2"/>
<gene>
    <name evidence="1" type="ORF">D3876_03995</name>
</gene>
<evidence type="ECO:0008006" key="3">
    <source>
        <dbReference type="Google" id="ProtNLM"/>
    </source>
</evidence>
<dbReference type="OrthoDB" id="6445402at2"/>
<reference evidence="1 2" key="1">
    <citation type="submission" date="2018-09" db="EMBL/GenBank/DDBJ databases">
        <authorList>
            <person name="Zhu H."/>
        </authorList>
    </citation>
    <scope>NUCLEOTIDE SEQUENCE [LARGE SCALE GENOMIC DNA]</scope>
    <source>
        <strain evidence="1 2">K2R01-6</strain>
    </source>
</reference>
<evidence type="ECO:0000313" key="1">
    <source>
        <dbReference type="EMBL" id="RJF93491.1"/>
    </source>
</evidence>
<name>A0A418WQK2_9SPHN</name>
<keyword evidence="2" id="KW-1185">Reference proteome</keyword>
<dbReference type="Proteomes" id="UP000286100">
    <property type="component" value="Unassembled WGS sequence"/>
</dbReference>